<dbReference type="Proteomes" id="UP000033551">
    <property type="component" value="Unassembled WGS sequence"/>
</dbReference>
<proteinExistence type="predicted"/>
<name>A0A0F4I258_9ACTN</name>
<evidence type="ECO:0000313" key="2">
    <source>
        <dbReference type="Proteomes" id="UP000033551"/>
    </source>
</evidence>
<accession>A0A0F4I258</accession>
<dbReference type="AlphaFoldDB" id="A0A0F4I258"/>
<sequence>AELRDRVTRDVTAARAEAQREVQAKREQADALFEETRAKAAQAAADFETHLAKRREQAERDLALRQA</sequence>
<comment type="caution">
    <text evidence="1">The sequence shown here is derived from an EMBL/GenBank/DDBJ whole genome shotgun (WGS) entry which is preliminary data.</text>
</comment>
<keyword evidence="2" id="KW-1185">Reference proteome</keyword>
<evidence type="ECO:0000313" key="1">
    <source>
        <dbReference type="EMBL" id="KJY15774.1"/>
    </source>
</evidence>
<feature type="non-terminal residue" evidence="1">
    <location>
        <position position="1"/>
    </location>
</feature>
<protein>
    <submittedName>
        <fullName evidence="1">Cellulose-binding protein</fullName>
    </submittedName>
</protein>
<dbReference type="EMBL" id="JZWV01001867">
    <property type="protein sequence ID" value="KJY15774.1"/>
    <property type="molecule type" value="Genomic_DNA"/>
</dbReference>
<feature type="non-terminal residue" evidence="1">
    <location>
        <position position="67"/>
    </location>
</feature>
<organism evidence="1 2">
    <name type="scientific">Streptomyces katrae</name>
    <dbReference type="NCBI Taxonomy" id="68223"/>
    <lineage>
        <taxon>Bacteria</taxon>
        <taxon>Bacillati</taxon>
        <taxon>Actinomycetota</taxon>
        <taxon>Actinomycetes</taxon>
        <taxon>Kitasatosporales</taxon>
        <taxon>Streptomycetaceae</taxon>
        <taxon>Streptomyces</taxon>
    </lineage>
</organism>
<gene>
    <name evidence="1" type="ORF">VR44_40845</name>
</gene>
<reference evidence="1 2" key="1">
    <citation type="submission" date="2015-02" db="EMBL/GenBank/DDBJ databases">
        <authorList>
            <person name="Ju K.-S."/>
            <person name="Doroghazi J.R."/>
            <person name="Metcalf W."/>
        </authorList>
    </citation>
    <scope>NUCLEOTIDE SEQUENCE [LARGE SCALE GENOMIC DNA]</scope>
    <source>
        <strain evidence="1 2">NRRL ISP-5550</strain>
    </source>
</reference>